<dbReference type="RefSeq" id="WP_133712921.1">
    <property type="nucleotide sequence ID" value="NZ_SOAG01000018.1"/>
</dbReference>
<evidence type="ECO:0000313" key="1">
    <source>
        <dbReference type="EMBL" id="TDS56877.1"/>
    </source>
</evidence>
<dbReference type="Proteomes" id="UP000295215">
    <property type="component" value="Unassembled WGS sequence"/>
</dbReference>
<gene>
    <name evidence="1" type="ORF">C8P70_11825</name>
</gene>
<dbReference type="OrthoDB" id="1361941at2"/>
<accession>A0A4R7F1N2</accession>
<evidence type="ECO:0000313" key="2">
    <source>
        <dbReference type="Proteomes" id="UP000295215"/>
    </source>
</evidence>
<comment type="caution">
    <text evidence="1">The sequence shown here is derived from an EMBL/GenBank/DDBJ whole genome shotgun (WGS) entry which is preliminary data.</text>
</comment>
<protein>
    <submittedName>
        <fullName evidence="1">Uncharacterized protein</fullName>
    </submittedName>
</protein>
<sequence>MDIQSLIHHNLDELMYLADKKQILNTKLVVEIGAYVGAAVLRGRYAGKKEVSQEEINGVFGIIGDFCKMSFGRSYTKVHFKKMCNLALELLQKPTFDSDVEEFINSIRN</sequence>
<organism evidence="1 2">
    <name type="scientific">Myroides indicus</name>
    <dbReference type="NCBI Taxonomy" id="1323422"/>
    <lineage>
        <taxon>Bacteria</taxon>
        <taxon>Pseudomonadati</taxon>
        <taxon>Bacteroidota</taxon>
        <taxon>Flavobacteriia</taxon>
        <taxon>Flavobacteriales</taxon>
        <taxon>Flavobacteriaceae</taxon>
        <taxon>Myroides</taxon>
    </lineage>
</organism>
<proteinExistence type="predicted"/>
<name>A0A4R7F1N2_9FLAO</name>
<dbReference type="EMBL" id="SOAG01000018">
    <property type="protein sequence ID" value="TDS56877.1"/>
    <property type="molecule type" value="Genomic_DNA"/>
</dbReference>
<dbReference type="AlphaFoldDB" id="A0A4R7F1N2"/>
<keyword evidence="2" id="KW-1185">Reference proteome</keyword>
<reference evidence="1 2" key="1">
    <citation type="submission" date="2019-03" db="EMBL/GenBank/DDBJ databases">
        <title>Genomic Encyclopedia of Archaeal and Bacterial Type Strains, Phase II (KMG-II): from individual species to whole genera.</title>
        <authorList>
            <person name="Goeker M."/>
        </authorList>
    </citation>
    <scope>NUCLEOTIDE SEQUENCE [LARGE SCALE GENOMIC DNA]</scope>
    <source>
        <strain evidence="1 2">DSM 28213</strain>
    </source>
</reference>